<organism evidence="1 2">
    <name type="scientific">Caenorhabditis auriculariae</name>
    <dbReference type="NCBI Taxonomy" id="2777116"/>
    <lineage>
        <taxon>Eukaryota</taxon>
        <taxon>Metazoa</taxon>
        <taxon>Ecdysozoa</taxon>
        <taxon>Nematoda</taxon>
        <taxon>Chromadorea</taxon>
        <taxon>Rhabditida</taxon>
        <taxon>Rhabditina</taxon>
        <taxon>Rhabditomorpha</taxon>
        <taxon>Rhabditoidea</taxon>
        <taxon>Rhabditidae</taxon>
        <taxon>Peloderinae</taxon>
        <taxon>Caenorhabditis</taxon>
    </lineage>
</organism>
<keyword evidence="2" id="KW-1185">Reference proteome</keyword>
<accession>A0A8S1HSI2</accession>
<proteinExistence type="predicted"/>
<gene>
    <name evidence="1" type="ORF">CAUJ_LOCUS14963</name>
</gene>
<dbReference type="AlphaFoldDB" id="A0A8S1HSI2"/>
<reference evidence="1" key="1">
    <citation type="submission" date="2020-10" db="EMBL/GenBank/DDBJ databases">
        <authorList>
            <person name="Kikuchi T."/>
        </authorList>
    </citation>
    <scope>NUCLEOTIDE SEQUENCE</scope>
    <source>
        <strain evidence="1">NKZ352</strain>
    </source>
</reference>
<protein>
    <submittedName>
        <fullName evidence="1">Uncharacterized protein</fullName>
    </submittedName>
</protein>
<sequence length="106" mass="11763">MNPQKSKTSIELMFGGYVALAQRWRLPESGPEESGGDENPFKHGFRCAAASWILTPAADLLQVVVVAQGGNVTQYKHSQSPLIKVEQIGKSWEDTLIEIEEKRHIS</sequence>
<comment type="caution">
    <text evidence="1">The sequence shown here is derived from an EMBL/GenBank/DDBJ whole genome shotgun (WGS) entry which is preliminary data.</text>
</comment>
<evidence type="ECO:0000313" key="1">
    <source>
        <dbReference type="EMBL" id="CAD6199058.1"/>
    </source>
</evidence>
<evidence type="ECO:0000313" key="2">
    <source>
        <dbReference type="Proteomes" id="UP000835052"/>
    </source>
</evidence>
<dbReference type="Proteomes" id="UP000835052">
    <property type="component" value="Unassembled WGS sequence"/>
</dbReference>
<name>A0A8S1HSI2_9PELO</name>
<dbReference type="EMBL" id="CAJGYM010000152">
    <property type="protein sequence ID" value="CAD6199058.1"/>
    <property type="molecule type" value="Genomic_DNA"/>
</dbReference>